<dbReference type="GO" id="GO:0005525">
    <property type="term" value="F:GTP binding"/>
    <property type="evidence" value="ECO:0007669"/>
    <property type="project" value="InterPro"/>
</dbReference>
<evidence type="ECO:0000259" key="7">
    <source>
        <dbReference type="PROSITE" id="PS51880"/>
    </source>
</evidence>
<keyword evidence="5" id="KW-0460">Magnesium</keyword>
<keyword evidence="4" id="KW-0067">ATP-binding</keyword>
<dbReference type="PIRSF" id="PIRSF006641">
    <property type="entry name" value="CHP00092"/>
    <property type="match status" value="1"/>
</dbReference>
<dbReference type="NCBIfam" id="TIGR00092">
    <property type="entry name" value="redox-regulated ATPase YchF"/>
    <property type="match status" value="1"/>
</dbReference>
<comment type="cofactor">
    <cofactor evidence="1">
        <name>Mg(2+)</name>
        <dbReference type="ChEBI" id="CHEBI:18420"/>
    </cofactor>
</comment>
<dbReference type="PANTHER" id="PTHR23305:SF18">
    <property type="entry name" value="OBG-TYPE G DOMAIN-CONTAINING PROTEIN"/>
    <property type="match status" value="1"/>
</dbReference>
<dbReference type="InterPro" id="IPR004095">
    <property type="entry name" value="TGS"/>
</dbReference>
<dbReference type="Pfam" id="PF06071">
    <property type="entry name" value="YchF-GTPase_C"/>
    <property type="match status" value="1"/>
</dbReference>
<accession>A0A9D5K8Y8</accession>
<organism evidence="8 9">
    <name type="scientific">candidate division WOR-3 bacterium</name>
    <dbReference type="NCBI Taxonomy" id="2052148"/>
    <lineage>
        <taxon>Bacteria</taxon>
        <taxon>Bacteria division WOR-3</taxon>
    </lineage>
</organism>
<dbReference type="Proteomes" id="UP000630660">
    <property type="component" value="Unassembled WGS sequence"/>
</dbReference>
<gene>
    <name evidence="8" type="primary">ychF</name>
    <name evidence="8" type="ORF">GF359_00075</name>
</gene>
<feature type="domain" description="OBG-type G" evidence="6">
    <location>
        <begin position="20"/>
        <end position="361"/>
    </location>
</feature>
<dbReference type="PANTHER" id="PTHR23305">
    <property type="entry name" value="OBG GTPASE FAMILY"/>
    <property type="match status" value="1"/>
</dbReference>
<dbReference type="PRINTS" id="PR00326">
    <property type="entry name" value="GTP1OBG"/>
</dbReference>
<evidence type="ECO:0000313" key="8">
    <source>
        <dbReference type="EMBL" id="MBD3363591.1"/>
    </source>
</evidence>
<dbReference type="PROSITE" id="PS51880">
    <property type="entry name" value="TGS"/>
    <property type="match status" value="1"/>
</dbReference>
<feature type="domain" description="TGS" evidence="7">
    <location>
        <begin position="277"/>
        <end position="360"/>
    </location>
</feature>
<keyword evidence="3" id="KW-0547">Nucleotide-binding</keyword>
<sequence length="361" mass="39568">MPSRPGKRHRRRHERGKSVVKIGIVGLPNVGKSSLFNLLTGTGAAADSYPFTTIDANRGMAPLHDPILESLGRLLDPQKLTPAQIEVVDIAGLIKDAHKGEGLGNRFLGHIRDVDMIFHILRGFADEGIPHVFDTIDPARDREVVLTEMALSDLDIAERRLKSKRKQADAGDEVKLLERYCKLLSEGSYGLNGSCNEEEGAFLKSIGFLMPRPRIDVLNLSDTGESPSDNETYLLSVSLEEALADFNADERRQMRIDAGLDPRGGFGLLEDALSRLNLVRFYTVKGEEVRAWTIKKGATAVQAAGKIHTDIAEGFIKGEVVNAEDLLAAGSWAEASEAGKLKVEGKDYQINNADVLLVKFR</sequence>
<dbReference type="Gene3D" id="3.10.20.30">
    <property type="match status" value="1"/>
</dbReference>
<dbReference type="GO" id="GO:0005524">
    <property type="term" value="F:ATP binding"/>
    <property type="evidence" value="ECO:0007669"/>
    <property type="project" value="UniProtKB-KW"/>
</dbReference>
<name>A0A9D5K8Y8_UNCW3</name>
<dbReference type="Pfam" id="PF01926">
    <property type="entry name" value="MMR_HSR1"/>
    <property type="match status" value="1"/>
</dbReference>
<dbReference type="PROSITE" id="PS51710">
    <property type="entry name" value="G_OBG"/>
    <property type="match status" value="1"/>
</dbReference>
<dbReference type="InterPro" id="IPR027417">
    <property type="entry name" value="P-loop_NTPase"/>
</dbReference>
<evidence type="ECO:0000256" key="4">
    <source>
        <dbReference type="ARBA" id="ARBA00022840"/>
    </source>
</evidence>
<dbReference type="SUPFAM" id="SSF81271">
    <property type="entry name" value="TGS-like"/>
    <property type="match status" value="1"/>
</dbReference>
<dbReference type="GO" id="GO:0016887">
    <property type="term" value="F:ATP hydrolysis activity"/>
    <property type="evidence" value="ECO:0007669"/>
    <property type="project" value="InterPro"/>
</dbReference>
<dbReference type="AlphaFoldDB" id="A0A9D5K8Y8"/>
<comment type="caution">
    <text evidence="8">The sequence shown here is derived from an EMBL/GenBank/DDBJ whole genome shotgun (WGS) entry which is preliminary data.</text>
</comment>
<dbReference type="InterPro" id="IPR012675">
    <property type="entry name" value="Beta-grasp_dom_sf"/>
</dbReference>
<evidence type="ECO:0000256" key="3">
    <source>
        <dbReference type="ARBA" id="ARBA00022741"/>
    </source>
</evidence>
<dbReference type="InterPro" id="IPR031167">
    <property type="entry name" value="G_OBG"/>
</dbReference>
<evidence type="ECO:0000313" key="9">
    <source>
        <dbReference type="Proteomes" id="UP000630660"/>
    </source>
</evidence>
<dbReference type="SUPFAM" id="SSF52540">
    <property type="entry name" value="P-loop containing nucleoside triphosphate hydrolases"/>
    <property type="match status" value="1"/>
</dbReference>
<dbReference type="InterPro" id="IPR006073">
    <property type="entry name" value="GTP-bd"/>
</dbReference>
<evidence type="ECO:0000259" key="6">
    <source>
        <dbReference type="PROSITE" id="PS51710"/>
    </source>
</evidence>
<proteinExistence type="predicted"/>
<dbReference type="InterPro" id="IPR004396">
    <property type="entry name" value="ATPase_YchF/OLA1"/>
</dbReference>
<protein>
    <submittedName>
        <fullName evidence="8">Redox-regulated ATPase YchF</fullName>
    </submittedName>
</protein>
<dbReference type="InterPro" id="IPR013029">
    <property type="entry name" value="YchF_C"/>
</dbReference>
<dbReference type="EMBL" id="WJKJ01000003">
    <property type="protein sequence ID" value="MBD3363591.1"/>
    <property type="molecule type" value="Genomic_DNA"/>
</dbReference>
<dbReference type="Gene3D" id="1.10.150.300">
    <property type="entry name" value="TGS-like domain"/>
    <property type="match status" value="1"/>
</dbReference>
<reference evidence="8" key="1">
    <citation type="submission" date="2019-11" db="EMBL/GenBank/DDBJ databases">
        <title>Microbial mats filling the niche in hypersaline microbial mats.</title>
        <authorList>
            <person name="Wong H.L."/>
            <person name="Macleod F.I."/>
            <person name="White R.A. III"/>
            <person name="Burns B.P."/>
        </authorList>
    </citation>
    <scope>NUCLEOTIDE SEQUENCE</scope>
    <source>
        <strain evidence="8">Bin_327</strain>
    </source>
</reference>
<evidence type="ECO:0000256" key="5">
    <source>
        <dbReference type="ARBA" id="ARBA00022842"/>
    </source>
</evidence>
<dbReference type="GO" id="GO:0005737">
    <property type="term" value="C:cytoplasm"/>
    <property type="evidence" value="ECO:0007669"/>
    <property type="project" value="TreeGrafter"/>
</dbReference>
<evidence type="ECO:0000256" key="1">
    <source>
        <dbReference type="ARBA" id="ARBA00001946"/>
    </source>
</evidence>
<dbReference type="InterPro" id="IPR012676">
    <property type="entry name" value="TGS-like"/>
</dbReference>
<dbReference type="GO" id="GO:0046872">
    <property type="term" value="F:metal ion binding"/>
    <property type="evidence" value="ECO:0007669"/>
    <property type="project" value="UniProtKB-KW"/>
</dbReference>
<dbReference type="FunFam" id="3.10.20.30:FF:000001">
    <property type="entry name" value="Ribosome-binding ATPase YchF"/>
    <property type="match status" value="1"/>
</dbReference>
<keyword evidence="2" id="KW-0479">Metal-binding</keyword>
<dbReference type="Gene3D" id="3.40.50.300">
    <property type="entry name" value="P-loop containing nucleotide triphosphate hydrolases"/>
    <property type="match status" value="1"/>
</dbReference>
<evidence type="ECO:0000256" key="2">
    <source>
        <dbReference type="ARBA" id="ARBA00022723"/>
    </source>
</evidence>
<dbReference type="InterPro" id="IPR023192">
    <property type="entry name" value="TGS-like_dom_sf"/>
</dbReference>